<dbReference type="SUPFAM" id="SSF52402">
    <property type="entry name" value="Adenine nucleotide alpha hydrolases-like"/>
    <property type="match status" value="1"/>
</dbReference>
<evidence type="ECO:0000256" key="5">
    <source>
        <dbReference type="ARBA" id="ARBA00022840"/>
    </source>
</evidence>
<comment type="catalytic activity">
    <reaction evidence="6">
        <text>L-aspartate + L-glutamine + ATP + H2O = L-asparagine + L-glutamate + AMP + diphosphate + H(+)</text>
        <dbReference type="Rhea" id="RHEA:12228"/>
        <dbReference type="ChEBI" id="CHEBI:15377"/>
        <dbReference type="ChEBI" id="CHEBI:15378"/>
        <dbReference type="ChEBI" id="CHEBI:29985"/>
        <dbReference type="ChEBI" id="CHEBI:29991"/>
        <dbReference type="ChEBI" id="CHEBI:30616"/>
        <dbReference type="ChEBI" id="CHEBI:33019"/>
        <dbReference type="ChEBI" id="CHEBI:58048"/>
        <dbReference type="ChEBI" id="CHEBI:58359"/>
        <dbReference type="ChEBI" id="CHEBI:456215"/>
        <dbReference type="EC" id="6.3.5.4"/>
    </reaction>
</comment>
<dbReference type="PANTHER" id="PTHR43284:SF1">
    <property type="entry name" value="ASPARAGINE SYNTHETASE"/>
    <property type="match status" value="1"/>
</dbReference>
<dbReference type="InterPro" id="IPR014729">
    <property type="entry name" value="Rossmann-like_a/b/a_fold"/>
</dbReference>
<dbReference type="InterPro" id="IPR051786">
    <property type="entry name" value="ASN_synthetase/amidase"/>
</dbReference>
<organism evidence="7 8">
    <name type="scientific">Thermosulfuriphilus ammonigenes</name>
    <dbReference type="NCBI Taxonomy" id="1936021"/>
    <lineage>
        <taxon>Bacteria</taxon>
        <taxon>Pseudomonadati</taxon>
        <taxon>Thermodesulfobacteriota</taxon>
        <taxon>Thermodesulfobacteria</taxon>
        <taxon>Thermodesulfobacteriales</taxon>
        <taxon>Thermodesulfobacteriaceae</taxon>
        <taxon>Thermosulfuriphilus</taxon>
    </lineage>
</organism>
<dbReference type="Pfam" id="PF00733">
    <property type="entry name" value="Asn_synthase"/>
    <property type="match status" value="1"/>
</dbReference>
<proteinExistence type="inferred from homology"/>
<dbReference type="GO" id="GO:0005524">
    <property type="term" value="F:ATP binding"/>
    <property type="evidence" value="ECO:0007669"/>
    <property type="project" value="UniProtKB-KW"/>
</dbReference>
<dbReference type="SUPFAM" id="SSF56235">
    <property type="entry name" value="N-terminal nucleophile aminohydrolases (Ntn hydrolases)"/>
    <property type="match status" value="1"/>
</dbReference>
<dbReference type="GO" id="GO:0006529">
    <property type="term" value="P:asparagine biosynthetic process"/>
    <property type="evidence" value="ECO:0007669"/>
    <property type="project" value="InterPro"/>
</dbReference>
<dbReference type="PANTHER" id="PTHR43284">
    <property type="entry name" value="ASPARAGINE SYNTHETASE (GLUTAMINE-HYDROLYZING)"/>
    <property type="match status" value="1"/>
</dbReference>
<dbReference type="InterPro" id="IPR006426">
    <property type="entry name" value="Asn_synth_AEB"/>
</dbReference>
<dbReference type="Gene3D" id="3.40.50.620">
    <property type="entry name" value="HUPs"/>
    <property type="match status" value="1"/>
</dbReference>
<comment type="pathway">
    <text evidence="1">Amino-acid biosynthesis; L-asparagine biosynthesis; L-asparagine from L-aspartate (L-Gln route): step 1/1.</text>
</comment>
<sequence>MPGIAGFFLKEGGDFVSLAKNMAQTLSQNRKHHLSLYVAQDRGLALSRVGYSFPNLGPGAGLLEDEDIALVFDGELYGETPSPDPLFLQKSLKERGLSALSELRGVFSLAVFEKGPSRLLLISDKFGLKPLYYTLVSQGVLFASEIKALLCHPGVSREPDMEALADFFYYGHLLGDRTPFRDIKLLSPGSVLILSEEGTFRVEPYWRLRELFVSQEEYEDGLLASVVEAFGEAVRKRLRFKEELGISLSGGLDSRAILAAMEEEARRIPSYTLGLKGCQDERFSAQMAQICGTRHVFVEITQEHLKDFLDLAETLIRLSDGMYHPHESTEKAALEYFRQAPFRILLRGHGGEIAKASLAYPVQPSRELLGLKDPEKAMGFIFQRANLVLRDVDPGKLFLAEELKRESSRAREALEEVLGEVAGLLHPVDLSLYYFIKEYIRRQAVASLAIFRSQVDIRLPFLDEDFLALLLRLPPQRRWSGEVHLEIIKRYRPALIKVPNSNTGAPLDAGRVRLFLTDKFNSLLKKLSLPGFRHYTEFDRWQREHFRETIKKILFAERTLKRGIYHPEGLRRVYEAHVSGQRNYAHLLGTMVGVELWFRNFVD</sequence>
<keyword evidence="4" id="KW-0547">Nucleotide-binding</keyword>
<evidence type="ECO:0000313" key="7">
    <source>
        <dbReference type="EMBL" id="QIJ72610.1"/>
    </source>
</evidence>
<dbReference type="EMBL" id="CP048877">
    <property type="protein sequence ID" value="QIJ72610.1"/>
    <property type="molecule type" value="Genomic_DNA"/>
</dbReference>
<evidence type="ECO:0000313" key="8">
    <source>
        <dbReference type="Proteomes" id="UP000502179"/>
    </source>
</evidence>
<dbReference type="AlphaFoldDB" id="A0A6G7PYB6"/>
<gene>
    <name evidence="7" type="ORF">G4V39_10135</name>
</gene>
<evidence type="ECO:0000256" key="3">
    <source>
        <dbReference type="ARBA" id="ARBA00012737"/>
    </source>
</evidence>
<evidence type="ECO:0000256" key="4">
    <source>
        <dbReference type="ARBA" id="ARBA00022741"/>
    </source>
</evidence>
<dbReference type="Proteomes" id="UP000502179">
    <property type="component" value="Chromosome"/>
</dbReference>
<reference evidence="7 8" key="1">
    <citation type="submission" date="2020-02" db="EMBL/GenBank/DDBJ databases">
        <title>Genome analysis of Thermosulfuriphilus ammonigenes ST65T, an anaerobic thermophilic chemolithoautotrophic bacterium isolated from a deep-sea hydrothermal vent.</title>
        <authorList>
            <person name="Slobodkina G."/>
            <person name="Allioux M."/>
            <person name="Merkel A."/>
            <person name="Alain K."/>
            <person name="Jebbar M."/>
            <person name="Slobodkin A."/>
        </authorList>
    </citation>
    <scope>NUCLEOTIDE SEQUENCE [LARGE SCALE GENOMIC DNA]</scope>
    <source>
        <strain evidence="7 8">ST65</strain>
    </source>
</reference>
<dbReference type="InterPro" id="IPR017932">
    <property type="entry name" value="GATase_2_dom"/>
</dbReference>
<dbReference type="RefSeq" id="WP_166032826.1">
    <property type="nucleotide sequence ID" value="NZ_CP048877.1"/>
</dbReference>
<dbReference type="Pfam" id="PF13537">
    <property type="entry name" value="GATase_7"/>
    <property type="match status" value="1"/>
</dbReference>
<dbReference type="PROSITE" id="PS51278">
    <property type="entry name" value="GATASE_TYPE_2"/>
    <property type="match status" value="1"/>
</dbReference>
<evidence type="ECO:0000256" key="1">
    <source>
        <dbReference type="ARBA" id="ARBA00005187"/>
    </source>
</evidence>
<dbReference type="GO" id="GO:0004066">
    <property type="term" value="F:asparagine synthase (glutamine-hydrolyzing) activity"/>
    <property type="evidence" value="ECO:0007669"/>
    <property type="project" value="UniProtKB-EC"/>
</dbReference>
<comment type="similarity">
    <text evidence="2">Belongs to the asparagine synthetase family.</text>
</comment>
<dbReference type="InterPro" id="IPR001962">
    <property type="entry name" value="Asn_synthase"/>
</dbReference>
<name>A0A6G7PYB6_9BACT</name>
<protein>
    <recommendedName>
        <fullName evidence="3">asparagine synthase (glutamine-hydrolyzing)</fullName>
        <ecNumber evidence="3">6.3.5.4</ecNumber>
    </recommendedName>
</protein>
<keyword evidence="5" id="KW-0067">ATP-binding</keyword>
<evidence type="ECO:0000256" key="2">
    <source>
        <dbReference type="ARBA" id="ARBA00005752"/>
    </source>
</evidence>
<dbReference type="KEGG" id="tav:G4V39_10135"/>
<evidence type="ECO:0000256" key="6">
    <source>
        <dbReference type="ARBA" id="ARBA00048741"/>
    </source>
</evidence>
<dbReference type="Gene3D" id="3.60.20.10">
    <property type="entry name" value="Glutamine Phosphoribosylpyrophosphate, subunit 1, domain 1"/>
    <property type="match status" value="1"/>
</dbReference>
<dbReference type="InterPro" id="IPR029055">
    <property type="entry name" value="Ntn_hydrolases_N"/>
</dbReference>
<accession>A0A6G7PYB6</accession>
<dbReference type="EC" id="6.3.5.4" evidence="3"/>
<keyword evidence="8" id="KW-1185">Reference proteome</keyword>
<dbReference type="PIRSF" id="PIRSF001589">
    <property type="entry name" value="Asn_synthetase_glu-h"/>
    <property type="match status" value="1"/>
</dbReference>